<dbReference type="Proteomes" id="UP000272778">
    <property type="component" value="Unassembled WGS sequence"/>
</dbReference>
<feature type="transmembrane region" description="Helical" evidence="2">
    <location>
        <begin position="85"/>
        <end position="105"/>
    </location>
</feature>
<keyword evidence="2" id="KW-0812">Transmembrane</keyword>
<keyword evidence="4" id="KW-1185">Reference proteome</keyword>
<evidence type="ECO:0000313" key="3">
    <source>
        <dbReference type="EMBL" id="RQH00135.1"/>
    </source>
</evidence>
<evidence type="ECO:0000313" key="4">
    <source>
        <dbReference type="Proteomes" id="UP000272778"/>
    </source>
</evidence>
<reference evidence="3 4" key="1">
    <citation type="submission" date="2018-11" db="EMBL/GenBank/DDBJ databases">
        <title>Paraburkholderia sp. DHOA04, isolated from soil.</title>
        <authorList>
            <person name="Gao Z.-H."/>
            <person name="Qiu L.-H."/>
            <person name="Fu J.-C."/>
        </authorList>
    </citation>
    <scope>NUCLEOTIDE SEQUENCE [LARGE SCALE GENOMIC DNA]</scope>
    <source>
        <strain evidence="3 4">DHOA04</strain>
    </source>
</reference>
<dbReference type="EMBL" id="RQIS01000030">
    <property type="protein sequence ID" value="RQH00135.1"/>
    <property type="molecule type" value="Genomic_DNA"/>
</dbReference>
<dbReference type="AlphaFoldDB" id="A0A3N6MGL1"/>
<keyword evidence="2" id="KW-1133">Transmembrane helix</keyword>
<name>A0A3N6MGL1_9BURK</name>
<evidence type="ECO:0000256" key="2">
    <source>
        <dbReference type="SAM" id="Phobius"/>
    </source>
</evidence>
<keyword evidence="2" id="KW-0472">Membrane</keyword>
<proteinExistence type="predicted"/>
<sequence>MRMSQFCHQRNQRRVQSNPAHAFDSTAYFGRQTVDSKQVTTEPEHSAVSPASNPRKGKLIWLVVVLASAVASIAIWLVFSIPARVALLSGCAGVFATCFAVAPYVRFIDHGWWARYDEFRNQLWGEALSEYLWQFWHRRGADANALHDFSSGKPAVEADDAKRARWKNASALFDLIYKEQYGLMAFVTPLGFLLTAVLVGAQYVTIVSLRDLLPGSNDIFSLVKQISPHGAALSVSAIFGAYLFVVGDCVDSVRKGILNVADVYWYSLRMILAVPIATALTFALPDAVAVNVAFALGVLPVAFINKQLRRFASLQLKSEVGQEPDQIIKLEGVTAPIVSLLDAEGVTSIEQLLGMDPVLLSIHTGLPFRFVLRLGAQAVVRRHFGEAGFALSGLGLADATSVYSLIRQLTGPDADASGDADAASKVINEAYILLKGISKSDWPQQESVRFRFEEVARFAYTHFLMAAGFDRAPHGLPQAYSTANPKTSPASKMPPSGGSEPVGEVA</sequence>
<protein>
    <submittedName>
        <fullName evidence="3">Uncharacterized protein</fullName>
    </submittedName>
</protein>
<evidence type="ECO:0000256" key="1">
    <source>
        <dbReference type="SAM" id="MobiDB-lite"/>
    </source>
</evidence>
<organism evidence="3 4">
    <name type="scientific">Paraburkholderia dinghuensis</name>
    <dbReference type="NCBI Taxonomy" id="2305225"/>
    <lineage>
        <taxon>Bacteria</taxon>
        <taxon>Pseudomonadati</taxon>
        <taxon>Pseudomonadota</taxon>
        <taxon>Betaproteobacteria</taxon>
        <taxon>Burkholderiales</taxon>
        <taxon>Burkholderiaceae</taxon>
        <taxon>Paraburkholderia</taxon>
    </lineage>
</organism>
<feature type="compositionally biased region" description="Polar residues" evidence="1">
    <location>
        <begin position="479"/>
        <end position="490"/>
    </location>
</feature>
<gene>
    <name evidence="3" type="ORF">D1Y85_25570</name>
</gene>
<feature type="region of interest" description="Disordered" evidence="1">
    <location>
        <begin position="477"/>
        <end position="506"/>
    </location>
</feature>
<accession>A0A3N6MGL1</accession>
<feature type="transmembrane region" description="Helical" evidence="2">
    <location>
        <begin position="288"/>
        <end position="305"/>
    </location>
</feature>
<feature type="transmembrane region" description="Helical" evidence="2">
    <location>
        <begin position="263"/>
        <end position="282"/>
    </location>
</feature>
<feature type="transmembrane region" description="Helical" evidence="2">
    <location>
        <begin position="183"/>
        <end position="206"/>
    </location>
</feature>
<comment type="caution">
    <text evidence="3">The sequence shown here is derived from an EMBL/GenBank/DDBJ whole genome shotgun (WGS) entry which is preliminary data.</text>
</comment>
<feature type="transmembrane region" description="Helical" evidence="2">
    <location>
        <begin position="226"/>
        <end position="251"/>
    </location>
</feature>
<dbReference type="OrthoDB" id="6982557at2"/>
<feature type="transmembrane region" description="Helical" evidence="2">
    <location>
        <begin position="59"/>
        <end position="79"/>
    </location>
</feature>